<feature type="transmembrane region" description="Helical" evidence="13">
    <location>
        <begin position="363"/>
        <end position="381"/>
    </location>
</feature>
<keyword evidence="7 13" id="KW-0812">Transmembrane</keyword>
<comment type="similarity">
    <text evidence="2 13">Belongs to the HAK/KUP transporter (TC 2.A.72) family.</text>
</comment>
<sequence>MNDAKAKDPHATAPSIADTNVHGESHAKGSVVGLAVGSVGVVYGDIGTSPLYAFREALHHTATDGLTRSEVTGVVSLLIWSLTLVVTLKYVLFLMYADNKGEGGTLSLVALVRGALGKRGGFALIIGILGASMFFGDAVITPAISVLSAVEGLKVVAPGFSHYVVPLTIVILIALFAIQSFGTGRVAAWFGPITALWFLCLGALGLMHVSDDPSILYALLPTSAVAFVIEHGFLALVVIGSVFLAVTGAEALYADMGHFGRRPIQLAWLVLVFPALTLNYLGQGALVLSNPQALENPFFLMVPAPILLPFILLATIATIIASQAVITGAFSLTQQAVQLGLIPRIESRHTSETQAGQIYLPRINWVLLIGILALVIFFRSSSALASAYGISVTGEMVMSSMLAFIVVWKVWKWSIWVAVAIVAPFLSMEIIFLSANLLKVFDGGYLPLTLAVCVASCMWTWVRGSELVYEKSHRENIPLTDLIKMLGKSHPVRVGGTAVFLTSDPEIAPSALLHNLKHNNVLHAKNIIMTVHVVTTPRFPDDQRVKIEPLSEDFILVELTFGYMETPNVPRALAQCRKQGIKFDIMATSFFLNRRSFKPSPQSPMPVWQNRLFISLTRMSANATDFYRLPSNRVVELGQQLTV</sequence>
<dbReference type="EMBL" id="PJNW01000002">
    <property type="protein sequence ID" value="PKR90276.1"/>
    <property type="molecule type" value="Genomic_DNA"/>
</dbReference>
<feature type="compositionally biased region" description="Basic and acidic residues" evidence="14">
    <location>
        <begin position="1"/>
        <end position="10"/>
    </location>
</feature>
<evidence type="ECO:0000256" key="3">
    <source>
        <dbReference type="ARBA" id="ARBA00022448"/>
    </source>
</evidence>
<dbReference type="Proteomes" id="UP000233491">
    <property type="component" value="Unassembled WGS sequence"/>
</dbReference>
<dbReference type="InterPro" id="IPR023051">
    <property type="entry name" value="Kup"/>
</dbReference>
<dbReference type="RefSeq" id="WP_101287371.1">
    <property type="nucleotide sequence ID" value="NZ_FOUQ01000001.1"/>
</dbReference>
<feature type="transmembrane region" description="Helical" evidence="13">
    <location>
        <begin position="186"/>
        <end position="209"/>
    </location>
</feature>
<feature type="transmembrane region" description="Helical" evidence="13">
    <location>
        <begin position="160"/>
        <end position="179"/>
    </location>
</feature>
<comment type="subcellular location">
    <subcellularLocation>
        <location evidence="13">Cell membrane</location>
        <topology evidence="13">Multi-pass membrane protein</topology>
    </subcellularLocation>
    <subcellularLocation>
        <location evidence="1">Membrane</location>
        <topology evidence="1">Multi-pass membrane protein</topology>
    </subcellularLocation>
</comment>
<keyword evidence="5" id="KW-0997">Cell inner membrane</keyword>
<comment type="function">
    <text evidence="13">Transport of potassium into the cell. Likely operates as a K(+):H(+) symporter.</text>
</comment>
<evidence type="ECO:0000259" key="15">
    <source>
        <dbReference type="Pfam" id="PF02705"/>
    </source>
</evidence>
<dbReference type="Pfam" id="PF22776">
    <property type="entry name" value="K_trans_C"/>
    <property type="match status" value="1"/>
</dbReference>
<evidence type="ECO:0000313" key="17">
    <source>
        <dbReference type="EMBL" id="PKR90276.1"/>
    </source>
</evidence>
<feature type="transmembrane region" description="Helical" evidence="13">
    <location>
        <begin position="306"/>
        <end position="332"/>
    </location>
</feature>
<feature type="domain" description="K+ potassium transporter C-terminal" evidence="16">
    <location>
        <begin position="496"/>
        <end position="641"/>
    </location>
</feature>
<feature type="transmembrane region" description="Helical" evidence="13">
    <location>
        <begin position="121"/>
        <end position="140"/>
    </location>
</feature>
<protein>
    <recommendedName>
        <fullName evidence="13">Probable potassium transport system protein Kup</fullName>
    </recommendedName>
</protein>
<keyword evidence="3 13" id="KW-0813">Transport</keyword>
<accession>A0A1I4R275</accession>
<keyword evidence="8 13" id="KW-0769">Symport</keyword>
<evidence type="ECO:0000259" key="16">
    <source>
        <dbReference type="Pfam" id="PF22776"/>
    </source>
</evidence>
<evidence type="ECO:0000313" key="18">
    <source>
        <dbReference type="Proteomes" id="UP000233491"/>
    </source>
</evidence>
<dbReference type="HAMAP" id="MF_01522">
    <property type="entry name" value="Kup"/>
    <property type="match status" value="1"/>
</dbReference>
<name>A0A1I4R275_9HYPH</name>
<keyword evidence="18" id="KW-1185">Reference proteome</keyword>
<keyword evidence="4 13" id="KW-1003">Cell membrane</keyword>
<dbReference type="PANTHER" id="PTHR30540">
    <property type="entry name" value="OSMOTIC STRESS POTASSIUM TRANSPORTER"/>
    <property type="match status" value="1"/>
</dbReference>
<evidence type="ECO:0000256" key="7">
    <source>
        <dbReference type="ARBA" id="ARBA00022692"/>
    </source>
</evidence>
<dbReference type="GO" id="GO:0015293">
    <property type="term" value="F:symporter activity"/>
    <property type="evidence" value="ECO:0007669"/>
    <property type="project" value="UniProtKB-UniRule"/>
</dbReference>
<reference evidence="17 18" key="1">
    <citation type="submission" date="2017-12" db="EMBL/GenBank/DDBJ databases">
        <title>Anaerobic carbon monoxide metabolism by Pleomorphomonas carboxyditropha sp. nov., a new mesophilic hydrogenogenic carboxidotroph.</title>
        <authorList>
            <person name="Esquivel-Elizondo S."/>
            <person name="Krajmalnik-Brown R."/>
        </authorList>
    </citation>
    <scope>NUCLEOTIDE SEQUENCE [LARGE SCALE GENOMIC DNA]</scope>
    <source>
        <strain evidence="17 18">R5-392</strain>
    </source>
</reference>
<evidence type="ECO:0000256" key="5">
    <source>
        <dbReference type="ARBA" id="ARBA00022519"/>
    </source>
</evidence>
<keyword evidence="6 13" id="KW-0633">Potassium transport</keyword>
<keyword evidence="9 13" id="KW-0630">Potassium</keyword>
<feature type="transmembrane region" description="Helical" evidence="13">
    <location>
        <begin position="444"/>
        <end position="462"/>
    </location>
</feature>
<evidence type="ECO:0000256" key="14">
    <source>
        <dbReference type="SAM" id="MobiDB-lite"/>
    </source>
</evidence>
<keyword evidence="12 13" id="KW-0472">Membrane</keyword>
<feature type="domain" description="K+ potassium transporter integral membrane" evidence="15">
    <location>
        <begin position="35"/>
        <end position="484"/>
    </location>
</feature>
<comment type="caution">
    <text evidence="17">The sequence shown here is derived from an EMBL/GenBank/DDBJ whole genome shotgun (WGS) entry which is preliminary data.</text>
</comment>
<evidence type="ECO:0000256" key="9">
    <source>
        <dbReference type="ARBA" id="ARBA00022958"/>
    </source>
</evidence>
<feature type="transmembrane region" description="Helical" evidence="13">
    <location>
        <begin position="387"/>
        <end position="408"/>
    </location>
</feature>
<keyword evidence="10 13" id="KW-1133">Transmembrane helix</keyword>
<evidence type="ECO:0000256" key="2">
    <source>
        <dbReference type="ARBA" id="ARBA00007019"/>
    </source>
</evidence>
<dbReference type="InterPro" id="IPR003855">
    <property type="entry name" value="K+_transporter"/>
</dbReference>
<dbReference type="GO" id="GO:0005886">
    <property type="term" value="C:plasma membrane"/>
    <property type="evidence" value="ECO:0007669"/>
    <property type="project" value="UniProtKB-SubCell"/>
</dbReference>
<feature type="transmembrane region" description="Helical" evidence="13">
    <location>
        <begin position="215"/>
        <end position="246"/>
    </location>
</feature>
<feature type="transmembrane region" description="Helical" evidence="13">
    <location>
        <begin position="266"/>
        <end position="286"/>
    </location>
</feature>
<gene>
    <name evidence="17" type="primary">trkD</name>
    <name evidence="13" type="synonym">kup</name>
    <name evidence="17" type="ORF">CXZ10_02500</name>
</gene>
<proteinExistence type="inferred from homology"/>
<evidence type="ECO:0000256" key="10">
    <source>
        <dbReference type="ARBA" id="ARBA00022989"/>
    </source>
</evidence>
<evidence type="ECO:0000256" key="12">
    <source>
        <dbReference type="ARBA" id="ARBA00023136"/>
    </source>
</evidence>
<feature type="transmembrane region" description="Helical" evidence="13">
    <location>
        <begin position="415"/>
        <end position="438"/>
    </location>
</feature>
<dbReference type="InterPro" id="IPR053951">
    <property type="entry name" value="K_trans_N"/>
</dbReference>
<organism evidence="17 18">
    <name type="scientific">Pleomorphomonas diazotrophica</name>
    <dbReference type="NCBI Taxonomy" id="1166257"/>
    <lineage>
        <taxon>Bacteria</taxon>
        <taxon>Pseudomonadati</taxon>
        <taxon>Pseudomonadota</taxon>
        <taxon>Alphaproteobacteria</taxon>
        <taxon>Hyphomicrobiales</taxon>
        <taxon>Pleomorphomonadaceae</taxon>
        <taxon>Pleomorphomonas</taxon>
    </lineage>
</organism>
<evidence type="ECO:0000256" key="1">
    <source>
        <dbReference type="ARBA" id="ARBA00004141"/>
    </source>
</evidence>
<dbReference type="InterPro" id="IPR053952">
    <property type="entry name" value="K_trans_C"/>
</dbReference>
<keyword evidence="11 13" id="KW-0406">Ion transport</keyword>
<dbReference type="OrthoDB" id="9805577at2"/>
<dbReference type="GO" id="GO:0015079">
    <property type="term" value="F:potassium ion transmembrane transporter activity"/>
    <property type="evidence" value="ECO:0007669"/>
    <property type="project" value="UniProtKB-UniRule"/>
</dbReference>
<feature type="transmembrane region" description="Helical" evidence="13">
    <location>
        <begin position="77"/>
        <end position="97"/>
    </location>
</feature>
<dbReference type="Pfam" id="PF02705">
    <property type="entry name" value="K_trans"/>
    <property type="match status" value="1"/>
</dbReference>
<evidence type="ECO:0000256" key="6">
    <source>
        <dbReference type="ARBA" id="ARBA00022538"/>
    </source>
</evidence>
<evidence type="ECO:0000256" key="13">
    <source>
        <dbReference type="HAMAP-Rule" id="MF_01522"/>
    </source>
</evidence>
<dbReference type="PANTHER" id="PTHR30540:SF79">
    <property type="entry name" value="LOW AFFINITY POTASSIUM TRANSPORT SYSTEM PROTEIN KUP"/>
    <property type="match status" value="1"/>
</dbReference>
<dbReference type="AlphaFoldDB" id="A0A1I4R275"/>
<evidence type="ECO:0000256" key="4">
    <source>
        <dbReference type="ARBA" id="ARBA00022475"/>
    </source>
</evidence>
<comment type="catalytic activity">
    <reaction evidence="13">
        <text>K(+)(in) + H(+)(in) = K(+)(out) + H(+)(out)</text>
        <dbReference type="Rhea" id="RHEA:28490"/>
        <dbReference type="ChEBI" id="CHEBI:15378"/>
        <dbReference type="ChEBI" id="CHEBI:29103"/>
    </reaction>
</comment>
<feature type="region of interest" description="Disordered" evidence="14">
    <location>
        <begin position="1"/>
        <end position="22"/>
    </location>
</feature>
<evidence type="ECO:0000256" key="8">
    <source>
        <dbReference type="ARBA" id="ARBA00022847"/>
    </source>
</evidence>
<evidence type="ECO:0000256" key="11">
    <source>
        <dbReference type="ARBA" id="ARBA00023065"/>
    </source>
</evidence>